<evidence type="ECO:0000256" key="1">
    <source>
        <dbReference type="ARBA" id="ARBA00005698"/>
    </source>
</evidence>
<dbReference type="PANTHER" id="PTHR33269:SF17">
    <property type="entry name" value="NADH-UBIQUINONE OXIDOREDUCTASE CHAIN 6"/>
    <property type="match status" value="1"/>
</dbReference>
<protein>
    <recommendedName>
        <fullName evidence="2">NADH-quinone oxidoreductase subunit J</fullName>
        <ecNumber evidence="2">7.1.1.-</ecNumber>
    </recommendedName>
</protein>
<accession>A0ABT4VD44</accession>
<keyword evidence="2" id="KW-0812">Transmembrane</keyword>
<keyword evidence="3" id="KW-0560">Oxidoreductase</keyword>
<sequence>MFEAIAFYTFCGLSLAMFLIVVTTNNILYALSSLAAGMIFVSAFFFLLGAEFLGVIQIVVYTGAVIALYAFAMMFFDTQNLQNEKVENSKILFLLSGIGAILLVVILVAPIISENLLQMQPQLPPKDGVGNVQMIGYVLFTKFLIPFEIAAIMLLVAMIAGIILASNGMKYSLTLGEKEMNINENSNTKEAK</sequence>
<reference evidence="3 4" key="1">
    <citation type="submission" date="2023-01" db="EMBL/GenBank/DDBJ databases">
        <title>Description of Helicobacter ibis sp. nov. isolated from faecal droppings of black-faced ibis (Theristicus melanopis).</title>
        <authorList>
            <person name="Lopez-Cantillo M."/>
            <person name="Vidal-Veuthey B."/>
            <person name="Mella A."/>
            <person name="De La Haba R."/>
            <person name="Collado L."/>
        </authorList>
    </citation>
    <scope>NUCLEOTIDE SEQUENCE [LARGE SCALE GENOMIC DNA]</scope>
    <source>
        <strain evidence="3 4">A82</strain>
    </source>
</reference>
<feature type="transmembrane region" description="Helical" evidence="2">
    <location>
        <begin position="143"/>
        <end position="165"/>
    </location>
</feature>
<feature type="transmembrane region" description="Helical" evidence="2">
    <location>
        <begin position="6"/>
        <end position="22"/>
    </location>
</feature>
<dbReference type="NCBIfam" id="NF005167">
    <property type="entry name" value="PRK06638.2-2"/>
    <property type="match status" value="1"/>
</dbReference>
<evidence type="ECO:0000256" key="2">
    <source>
        <dbReference type="RuleBase" id="RU004429"/>
    </source>
</evidence>
<keyword evidence="2" id="KW-0520">NAD</keyword>
<comment type="function">
    <text evidence="2">NDH-1 shuttles electrons from NADH, via FMN and iron-sulfur (Fe-S) centers, to quinones in the respiratory chain. Couples the redox reaction to proton translocation (for every two electrons transferred, four hydrogen ions are translocated across the cytoplasmic membrane), and thus conserves the redox energy in a proton gradient.</text>
</comment>
<feature type="transmembrane region" description="Helical" evidence="2">
    <location>
        <begin position="27"/>
        <end position="46"/>
    </location>
</feature>
<keyword evidence="2" id="KW-1133">Transmembrane helix</keyword>
<dbReference type="Proteomes" id="UP001210261">
    <property type="component" value="Unassembled WGS sequence"/>
</dbReference>
<dbReference type="EMBL" id="JAQHXR010000001">
    <property type="protein sequence ID" value="MDA3968532.1"/>
    <property type="molecule type" value="Genomic_DNA"/>
</dbReference>
<comment type="caution">
    <text evidence="3">The sequence shown here is derived from an EMBL/GenBank/DDBJ whole genome shotgun (WGS) entry which is preliminary data.</text>
</comment>
<keyword evidence="2" id="KW-0874">Quinone</keyword>
<feature type="transmembrane region" description="Helical" evidence="2">
    <location>
        <begin position="91"/>
        <end position="112"/>
    </location>
</feature>
<gene>
    <name evidence="3" type="ORF">PF021_02460</name>
</gene>
<dbReference type="GO" id="GO:0050136">
    <property type="term" value="F:NADH dehydrogenase (quinone) (non-electrogenic) activity"/>
    <property type="evidence" value="ECO:0007669"/>
    <property type="project" value="UniProtKB-EC"/>
</dbReference>
<comment type="catalytic activity">
    <reaction evidence="2">
        <text>a quinone + NADH + 5 H(+)(in) = a quinol + NAD(+) + 4 H(+)(out)</text>
        <dbReference type="Rhea" id="RHEA:57888"/>
        <dbReference type="ChEBI" id="CHEBI:15378"/>
        <dbReference type="ChEBI" id="CHEBI:24646"/>
        <dbReference type="ChEBI" id="CHEBI:57540"/>
        <dbReference type="ChEBI" id="CHEBI:57945"/>
        <dbReference type="ChEBI" id="CHEBI:132124"/>
    </reaction>
</comment>
<keyword evidence="4" id="KW-1185">Reference proteome</keyword>
<comment type="similarity">
    <text evidence="1 2">Belongs to the complex I subunit 6 family.</text>
</comment>
<dbReference type="InterPro" id="IPR042106">
    <property type="entry name" value="Nuo/plastoQ_OxRdtase_6_NuoJ"/>
</dbReference>
<name>A0ABT4VD44_9HELI</name>
<proteinExistence type="inferred from homology"/>
<evidence type="ECO:0000313" key="3">
    <source>
        <dbReference type="EMBL" id="MDA3968532.1"/>
    </source>
</evidence>
<dbReference type="RefSeq" id="WP_271020817.1">
    <property type="nucleotide sequence ID" value="NZ_JAQHXR010000001.1"/>
</dbReference>
<dbReference type="EC" id="7.1.1.-" evidence="2"/>
<keyword evidence="2" id="KW-0472">Membrane</keyword>
<feature type="transmembrane region" description="Helical" evidence="2">
    <location>
        <begin position="52"/>
        <end position="71"/>
    </location>
</feature>
<dbReference type="Gene3D" id="1.20.120.1200">
    <property type="entry name" value="NADH-ubiquinone/plastoquinone oxidoreductase chain 6, subunit NuoJ"/>
    <property type="match status" value="1"/>
</dbReference>
<organism evidence="3 4">
    <name type="scientific">Helicobacter ibis</name>
    <dbReference type="NCBI Taxonomy" id="2962633"/>
    <lineage>
        <taxon>Bacteria</taxon>
        <taxon>Pseudomonadati</taxon>
        <taxon>Campylobacterota</taxon>
        <taxon>Epsilonproteobacteria</taxon>
        <taxon>Campylobacterales</taxon>
        <taxon>Helicobacteraceae</taxon>
        <taxon>Helicobacter</taxon>
    </lineage>
</organism>
<comment type="subcellular location">
    <subcellularLocation>
        <location evidence="2">Cell membrane</location>
        <topology evidence="2">Multi-pass membrane protein</topology>
    </subcellularLocation>
</comment>
<evidence type="ECO:0000313" key="4">
    <source>
        <dbReference type="Proteomes" id="UP001210261"/>
    </source>
</evidence>
<dbReference type="PANTHER" id="PTHR33269">
    <property type="entry name" value="NADH-UBIQUINONE OXIDOREDUCTASE CHAIN 6"/>
    <property type="match status" value="1"/>
</dbReference>
<keyword evidence="2" id="KW-1003">Cell membrane</keyword>
<dbReference type="Pfam" id="PF00499">
    <property type="entry name" value="Oxidored_q3"/>
    <property type="match status" value="1"/>
</dbReference>
<dbReference type="InterPro" id="IPR001457">
    <property type="entry name" value="NADH_UbQ/plastoQ_OxRdtase_su6"/>
</dbReference>